<evidence type="ECO:0000256" key="2">
    <source>
        <dbReference type="SAM" id="SignalP"/>
    </source>
</evidence>
<dbReference type="AlphaFoldDB" id="A0A7W4W5F1"/>
<comment type="caution">
    <text evidence="3">The sequence shown here is derived from an EMBL/GenBank/DDBJ whole genome shotgun (WGS) entry which is preliminary data.</text>
</comment>
<keyword evidence="4" id="KW-1185">Reference proteome</keyword>
<dbReference type="InterPro" id="IPR009003">
    <property type="entry name" value="Peptidase_S1_PA"/>
</dbReference>
<dbReference type="SUPFAM" id="SSF50494">
    <property type="entry name" value="Trypsin-like serine proteases"/>
    <property type="match status" value="1"/>
</dbReference>
<dbReference type="Gene3D" id="2.40.10.10">
    <property type="entry name" value="Trypsin-like serine proteases"/>
    <property type="match status" value="2"/>
</dbReference>
<sequence length="288" mass="29945">MAHTSMEAGKLMVAAMAGFLLAGCNSDSSSDTSDGGAPIDRDFGQPTSSQIRPGVEISATGYGVCTSNFIFAADEVTYYIGVAAHCFSNDTNQQPPVDPCVARNAPLGFSDIRIENASQPGELAYSSWAAMNENGETPGSDICTYNDFALVKIHPDDIANVHPAAITYGGPTALFTGSAQVGDAVYSYGRSSFHSGVQDLEAKEGQVSGIQAEGLNYRLSFDNPGLPGDSGSAVLHSDGRALAVLTTVGVAVGVSNGAVSLERALNYGKNSGHIRSSTRLMTWSVFTP</sequence>
<evidence type="ECO:0000313" key="3">
    <source>
        <dbReference type="EMBL" id="MBB3047798.1"/>
    </source>
</evidence>
<feature type="signal peptide" evidence="2">
    <location>
        <begin position="1"/>
        <end position="22"/>
    </location>
</feature>
<dbReference type="Proteomes" id="UP000537130">
    <property type="component" value="Unassembled WGS sequence"/>
</dbReference>
<feature type="chain" id="PRO_5030825203" description="Serine protease" evidence="2">
    <location>
        <begin position="23"/>
        <end position="288"/>
    </location>
</feature>
<dbReference type="EMBL" id="JACHWY010000002">
    <property type="protein sequence ID" value="MBB3047798.1"/>
    <property type="molecule type" value="Genomic_DNA"/>
</dbReference>
<feature type="region of interest" description="Disordered" evidence="1">
    <location>
        <begin position="30"/>
        <end position="51"/>
    </location>
</feature>
<dbReference type="Pfam" id="PF13365">
    <property type="entry name" value="Trypsin_2"/>
    <property type="match status" value="1"/>
</dbReference>
<protein>
    <recommendedName>
        <fullName evidence="5">Serine protease</fullName>
    </recommendedName>
</protein>
<evidence type="ECO:0000313" key="4">
    <source>
        <dbReference type="Proteomes" id="UP000537130"/>
    </source>
</evidence>
<keyword evidence="2" id="KW-0732">Signal</keyword>
<name>A0A7W4W5F1_9GAMM</name>
<evidence type="ECO:0008006" key="5">
    <source>
        <dbReference type="Google" id="ProtNLM"/>
    </source>
</evidence>
<reference evidence="3 4" key="1">
    <citation type="submission" date="2020-08" db="EMBL/GenBank/DDBJ databases">
        <title>Genomic Encyclopedia of Type Strains, Phase III (KMG-III): the genomes of soil and plant-associated and newly described type strains.</title>
        <authorList>
            <person name="Whitman W."/>
        </authorList>
    </citation>
    <scope>NUCLEOTIDE SEQUENCE [LARGE SCALE GENOMIC DNA]</scope>
    <source>
        <strain evidence="3 4">CECT 8654</strain>
    </source>
</reference>
<proteinExistence type="predicted"/>
<dbReference type="RefSeq" id="WP_183410556.1">
    <property type="nucleotide sequence ID" value="NZ_JACHWY010000002.1"/>
</dbReference>
<gene>
    <name evidence="3" type="ORF">FHR99_002064</name>
</gene>
<dbReference type="InterPro" id="IPR043504">
    <property type="entry name" value="Peptidase_S1_PA_chymotrypsin"/>
</dbReference>
<accession>A0A7W4W5F1</accession>
<evidence type="ECO:0000256" key="1">
    <source>
        <dbReference type="SAM" id="MobiDB-lite"/>
    </source>
</evidence>
<organism evidence="3 4">
    <name type="scientific">Litorivivens lipolytica</name>
    <dbReference type="NCBI Taxonomy" id="1524264"/>
    <lineage>
        <taxon>Bacteria</taxon>
        <taxon>Pseudomonadati</taxon>
        <taxon>Pseudomonadota</taxon>
        <taxon>Gammaproteobacteria</taxon>
        <taxon>Litorivivens</taxon>
    </lineage>
</organism>